<accession>A0ABR6CGY4</accession>
<dbReference type="InterPro" id="IPR002931">
    <property type="entry name" value="Transglutaminase-like"/>
</dbReference>
<organism evidence="2 3">
    <name type="scientific">Aminobacter ciceronei</name>
    <dbReference type="NCBI Taxonomy" id="150723"/>
    <lineage>
        <taxon>Bacteria</taxon>
        <taxon>Pseudomonadati</taxon>
        <taxon>Pseudomonadota</taxon>
        <taxon>Alphaproteobacteria</taxon>
        <taxon>Hyphomicrobiales</taxon>
        <taxon>Phyllobacteriaceae</taxon>
        <taxon>Aminobacter</taxon>
    </lineage>
</organism>
<proteinExistence type="predicted"/>
<dbReference type="Pfam" id="PF08379">
    <property type="entry name" value="Bact_transglu_N"/>
    <property type="match status" value="1"/>
</dbReference>
<reference evidence="2 3" key="1">
    <citation type="submission" date="2020-08" db="EMBL/GenBank/DDBJ databases">
        <title>Genomic Encyclopedia of Type Strains, Phase IV (KMG-IV): sequencing the most valuable type-strain genomes for metagenomic binning, comparative biology and taxonomic classification.</title>
        <authorList>
            <person name="Goeker M."/>
        </authorList>
    </citation>
    <scope>NUCLEOTIDE SEQUENCE [LARGE SCALE GENOMIC DNA]</scope>
    <source>
        <strain evidence="2 3">DSM 17455</strain>
    </source>
</reference>
<dbReference type="InterPro" id="IPR038765">
    <property type="entry name" value="Papain-like_cys_pep_sf"/>
</dbReference>
<dbReference type="SMART" id="SM00460">
    <property type="entry name" value="TGc"/>
    <property type="match status" value="1"/>
</dbReference>
<protein>
    <submittedName>
        <fullName evidence="2">Transglutaminase-like putative cysteine protease</fullName>
    </submittedName>
</protein>
<dbReference type="Proteomes" id="UP000587524">
    <property type="component" value="Unassembled WGS sequence"/>
</dbReference>
<dbReference type="Pfam" id="PF01841">
    <property type="entry name" value="Transglut_core"/>
    <property type="match status" value="1"/>
</dbReference>
<dbReference type="PANTHER" id="PTHR33490:SF6">
    <property type="entry name" value="SLL1049 PROTEIN"/>
    <property type="match status" value="1"/>
</dbReference>
<comment type="caution">
    <text evidence="2">The sequence shown here is derived from an EMBL/GenBank/DDBJ whole genome shotgun (WGS) entry which is preliminary data.</text>
</comment>
<evidence type="ECO:0000313" key="3">
    <source>
        <dbReference type="Proteomes" id="UP000587524"/>
    </source>
</evidence>
<keyword evidence="3" id="KW-1185">Reference proteome</keyword>
<name>A0ABR6CGY4_9HYPH</name>
<dbReference type="Gene3D" id="3.10.620.30">
    <property type="match status" value="1"/>
</dbReference>
<sequence>MMRLKVSHRTEYSYDEPIRYGLQRLRLWPASGPAQTMLTWALHIEGAREEVRFLDQFGNDTRLLSIDGDPHTISVVAEGEIETNDTAGVSGPHRGFAPLWLFEHQTPLTAPGTAIRDLAASVGDGGDLQRLHGLMALIQQRIAYVTGTTDSRTTAEEALVKGTGVCQDHSHVFAASARLLGFPARYVSGYLMMNDRVDQVATHAWAEAYVSDLGWVGFDAANGMSPDERYVRVAVGRDYREAMPIAGILIGHAQERLAVHITVEQ</sequence>
<dbReference type="EMBL" id="JACJHZ010000041">
    <property type="protein sequence ID" value="MBA9023820.1"/>
    <property type="molecule type" value="Genomic_DNA"/>
</dbReference>
<feature type="domain" description="Transglutaminase-like" evidence="1">
    <location>
        <begin position="158"/>
        <end position="222"/>
    </location>
</feature>
<dbReference type="InterPro" id="IPR013589">
    <property type="entry name" value="Bac_transglu_N"/>
</dbReference>
<dbReference type="SUPFAM" id="SSF54001">
    <property type="entry name" value="Cysteine proteinases"/>
    <property type="match status" value="1"/>
</dbReference>
<evidence type="ECO:0000313" key="2">
    <source>
        <dbReference type="EMBL" id="MBA9023820.1"/>
    </source>
</evidence>
<gene>
    <name evidence="2" type="ORF">HNQ97_005852</name>
</gene>
<dbReference type="PANTHER" id="PTHR33490">
    <property type="entry name" value="BLR5614 PROTEIN-RELATED"/>
    <property type="match status" value="1"/>
</dbReference>
<evidence type="ECO:0000259" key="1">
    <source>
        <dbReference type="SMART" id="SM00460"/>
    </source>
</evidence>